<evidence type="ECO:0000313" key="2">
    <source>
        <dbReference type="Proteomes" id="UP001209885"/>
    </source>
</evidence>
<comment type="caution">
    <text evidence="1">The sequence shown here is derived from an EMBL/GenBank/DDBJ whole genome shotgun (WGS) entry which is preliminary data.</text>
</comment>
<accession>A0ABT3RQ82</accession>
<name>A0ABT3RQ82_9BACT</name>
<protein>
    <submittedName>
        <fullName evidence="1">WG repeat-containing protein</fullName>
    </submittedName>
</protein>
<dbReference type="Proteomes" id="UP001209885">
    <property type="component" value="Unassembled WGS sequence"/>
</dbReference>
<evidence type="ECO:0000313" key="1">
    <source>
        <dbReference type="EMBL" id="MCX2743422.1"/>
    </source>
</evidence>
<proteinExistence type="predicted"/>
<dbReference type="EMBL" id="JAPFQN010000003">
    <property type="protein sequence ID" value="MCX2743422.1"/>
    <property type="molecule type" value="Genomic_DNA"/>
</dbReference>
<sequence length="748" mass="85997">MSYLKIFLLPIVMLTFGSSVIFANYEIFKKDGKEGLLNPDGKVVIPAKYDKLGWSNGSTQIIDNKYLGYKKNNRWGILEIEEQSIPDPVYYSLYPVLDNYFIAAKPNNKSEITFGLINIKGKEQISFDYNFLEASATSEYLIATKWIDGKQFKGIVDKKGRILLSFKFKSIEEIIDNNFILSEDGDSFYCYDLEENITTSAVYDKINILKDRILVGIHKGKKGLLDSNGRALTDVIYSSISLDGNEIILQESNSIHILSELNKEQKLLLNDRLIPIKNNTGYIAASGSQWQLLDENFSPVNNIWYDSIAFSHSANYLILKKGDKYGVADKSLSVFSDFNYDFIESAGHYFVGAKHNGQKFVYTILNERLNPINSEKYDSVNINDNGGFIVSKNGKQGYLDKNGKKITDVKYSYAGHFVGDLARVKYQDTFGVINTEGEWALMPYYSSLKRVNEETFIFTKKQQYGVFNLNDGIQFETGNKLTVHPAGILEESSDKIKDLYKLNGRRLFPYSFNEIQTINDTLFYIYSEKYGRFLLNNKSENYKKLEKEIIEFGGFRDGFYSVNIDGQWGYVDTEERLRISNRYDTVGLFSQNMAPIMILNKWGYINLREKIVIQPRYESVISHNNLIIVKRQGLWGLIDRQGNEIIECDYNEIKGLPNEQHYLVKRGNYFGLVNTEGSQLLFPKFDKIIPLDNGDYRVQKRGKWGIYDSNGMNIVPDIYDELYYDKQNKQYVGMTEGKKTSEPVAKYL</sequence>
<reference evidence="1 2" key="1">
    <citation type="submission" date="2022-11" db="EMBL/GenBank/DDBJ databases">
        <title>The characterization of three novel Bacteroidetes species and genomic analysis of their roles in tidal elemental geochemical cycles.</title>
        <authorList>
            <person name="Ma K."/>
        </authorList>
    </citation>
    <scope>NUCLEOTIDE SEQUENCE [LARGE SCALE GENOMIC DNA]</scope>
    <source>
        <strain evidence="1 2">M17</strain>
    </source>
</reference>
<keyword evidence="2" id="KW-1185">Reference proteome</keyword>
<dbReference type="RefSeq" id="WP_266055804.1">
    <property type="nucleotide sequence ID" value="NZ_JAPFQN010000003.1"/>
</dbReference>
<dbReference type="PANTHER" id="PTHR37841:SF1">
    <property type="entry name" value="DUF3298 DOMAIN-CONTAINING PROTEIN"/>
    <property type="match status" value="1"/>
</dbReference>
<gene>
    <name evidence="1" type="ORF">OO013_06065</name>
</gene>
<dbReference type="Pfam" id="PF14903">
    <property type="entry name" value="WG_beta_rep"/>
    <property type="match status" value="5"/>
</dbReference>
<organism evidence="1 2">
    <name type="scientific">Mangrovivirga halotolerans</name>
    <dbReference type="NCBI Taxonomy" id="2993936"/>
    <lineage>
        <taxon>Bacteria</taxon>
        <taxon>Pseudomonadati</taxon>
        <taxon>Bacteroidota</taxon>
        <taxon>Cytophagia</taxon>
        <taxon>Cytophagales</taxon>
        <taxon>Mangrovivirgaceae</taxon>
        <taxon>Mangrovivirga</taxon>
    </lineage>
</organism>
<dbReference type="PANTHER" id="PTHR37841">
    <property type="entry name" value="GLR2918 PROTEIN"/>
    <property type="match status" value="1"/>
</dbReference>
<dbReference type="InterPro" id="IPR032774">
    <property type="entry name" value="WG_beta_rep"/>
</dbReference>